<comment type="caution">
    <text evidence="3">The sequence shown here is derived from an EMBL/GenBank/DDBJ whole genome shotgun (WGS) entry which is preliminary data.</text>
</comment>
<dbReference type="Pfam" id="PF25545">
    <property type="entry name" value="DUF7924"/>
    <property type="match status" value="1"/>
</dbReference>
<gene>
    <name evidence="3" type="ORF">SLS56_010630</name>
</gene>
<organism evidence="3 4">
    <name type="scientific">Neofusicoccum ribis</name>
    <dbReference type="NCBI Taxonomy" id="45134"/>
    <lineage>
        <taxon>Eukaryota</taxon>
        <taxon>Fungi</taxon>
        <taxon>Dikarya</taxon>
        <taxon>Ascomycota</taxon>
        <taxon>Pezizomycotina</taxon>
        <taxon>Dothideomycetes</taxon>
        <taxon>Dothideomycetes incertae sedis</taxon>
        <taxon>Botryosphaeriales</taxon>
        <taxon>Botryosphaeriaceae</taxon>
        <taxon>Neofusicoccum</taxon>
    </lineage>
</organism>
<dbReference type="PANTHER" id="PTHR42470:SF2">
    <property type="match status" value="1"/>
</dbReference>
<dbReference type="PANTHER" id="PTHR42470">
    <property type="entry name" value="VAST DOMAIN-CONTAINING PROTEIN"/>
    <property type="match status" value="1"/>
</dbReference>
<protein>
    <recommendedName>
        <fullName evidence="2">DUF7924 domain-containing protein</fullName>
    </recommendedName>
</protein>
<name>A0ABR3SEQ3_9PEZI</name>
<feature type="region of interest" description="Disordered" evidence="1">
    <location>
        <begin position="1"/>
        <end position="43"/>
    </location>
</feature>
<dbReference type="Proteomes" id="UP001521116">
    <property type="component" value="Unassembled WGS sequence"/>
</dbReference>
<dbReference type="EMBL" id="JAJVDC020000212">
    <property type="protein sequence ID" value="KAL1618266.1"/>
    <property type="molecule type" value="Genomic_DNA"/>
</dbReference>
<feature type="compositionally biased region" description="Polar residues" evidence="1">
    <location>
        <begin position="16"/>
        <end position="43"/>
    </location>
</feature>
<feature type="region of interest" description="Disordered" evidence="1">
    <location>
        <begin position="376"/>
        <end position="420"/>
    </location>
</feature>
<reference evidence="3 4" key="1">
    <citation type="submission" date="2024-02" db="EMBL/GenBank/DDBJ databases">
        <title>De novo assembly and annotation of 12 fungi associated with fruit tree decline syndrome in Ontario, Canada.</title>
        <authorList>
            <person name="Sulman M."/>
            <person name="Ellouze W."/>
            <person name="Ilyukhin E."/>
        </authorList>
    </citation>
    <scope>NUCLEOTIDE SEQUENCE [LARGE SCALE GENOMIC DNA]</scope>
    <source>
        <strain evidence="3 4">M1-105</strain>
    </source>
</reference>
<dbReference type="InterPro" id="IPR057684">
    <property type="entry name" value="DUF7924"/>
</dbReference>
<feature type="domain" description="DUF7924" evidence="2">
    <location>
        <begin position="116"/>
        <end position="340"/>
    </location>
</feature>
<feature type="compositionally biased region" description="Polar residues" evidence="1">
    <location>
        <begin position="376"/>
        <end position="388"/>
    </location>
</feature>
<evidence type="ECO:0000313" key="4">
    <source>
        <dbReference type="Proteomes" id="UP001521116"/>
    </source>
</evidence>
<proteinExistence type="predicted"/>
<accession>A0ABR3SEQ3</accession>
<evidence type="ECO:0000259" key="2">
    <source>
        <dbReference type="Pfam" id="PF25545"/>
    </source>
</evidence>
<evidence type="ECO:0000313" key="3">
    <source>
        <dbReference type="EMBL" id="KAL1618266.1"/>
    </source>
</evidence>
<keyword evidence="4" id="KW-1185">Reference proteome</keyword>
<sequence length="420" mass="47978">MAPSRQARPNSHRKATQQNSGNGTEVATSKGHQSSVTGSSSTPGIYKKPQFRIWLQKGTTHLNCYMRDYQKRALGEATVHGPSDASKNMCKRLRDSERTPPQHSRFYDDDAFLLRLESLTIKNEASVTYSLHDLICPSAEELAYETLHDDVLGSNYAMFVDHWGESWVKQPSVLQGFPVPKPDYCAGFSRKAFSEERLARLDKVVGEQARFAPTSWMYFPFLTCEAKSYRDNIIYADNQNAHSMMLAIHATVELFRGARCEHRINREILGFSVSYNNDLARVWAHYPVVSESRTEIYQKRIFSFLLNPQDNHNRWMSWNFIRNIYEHWAPKHFQELCEAIDNLDPDWGLPETGSTHHAPATVSDSAELLENLAVQSSASTIRPNVQTRSRNRKDPSPVGLHRRPGGRPAEEPKAKKQKKR</sequence>
<evidence type="ECO:0000256" key="1">
    <source>
        <dbReference type="SAM" id="MobiDB-lite"/>
    </source>
</evidence>